<sequence length="234" mass="26750">MTLIYIVITKKEKGGVFLRGKNRYLNISIACLLLFIITAELVKLGATHAVDLFIREIITDASIILSFMKVMTEIGSSEAILLVTILLLVWLWLMSERTLFWFFSLLSAGGVLLNFGLKLLYQRERPGEEREIEVFGSSLDLISYSFPSGHTMRSVILFLFVIYVTKCLTKKWIAELVFIVSIFLIISIPLSRVVLDVHYTSDIVAAIFISISWFYVCLFLFEKKFSNYGTKKTN</sequence>
<evidence type="ECO:0000313" key="4">
    <source>
        <dbReference type="Proteomes" id="UP000193006"/>
    </source>
</evidence>
<dbReference type="STRING" id="199441.BkAM31D_16590"/>
<dbReference type="Pfam" id="PF01569">
    <property type="entry name" value="PAP2"/>
    <property type="match status" value="1"/>
</dbReference>
<accession>A0A1X9MFN3</accession>
<dbReference type="PANTHER" id="PTHR14969">
    <property type="entry name" value="SPHINGOSINE-1-PHOSPHATE PHOSPHOHYDROLASE"/>
    <property type="match status" value="1"/>
</dbReference>
<dbReference type="InterPro" id="IPR036938">
    <property type="entry name" value="PAP2/HPO_sf"/>
</dbReference>
<dbReference type="Gene3D" id="1.20.144.10">
    <property type="entry name" value="Phosphatidic acid phosphatase type 2/haloperoxidase"/>
    <property type="match status" value="2"/>
</dbReference>
<feature type="transmembrane region" description="Helical" evidence="1">
    <location>
        <begin position="100"/>
        <end position="121"/>
    </location>
</feature>
<feature type="transmembrane region" description="Helical" evidence="1">
    <location>
        <begin position="141"/>
        <end position="165"/>
    </location>
</feature>
<dbReference type="AlphaFoldDB" id="A0A1X9MFN3"/>
<dbReference type="PANTHER" id="PTHR14969:SF13">
    <property type="entry name" value="AT30094P"/>
    <property type="match status" value="1"/>
</dbReference>
<feature type="transmembrane region" description="Helical" evidence="1">
    <location>
        <begin position="203"/>
        <end position="221"/>
    </location>
</feature>
<protein>
    <submittedName>
        <fullName evidence="3">Phosphatidylglycerophosphatase B</fullName>
    </submittedName>
</protein>
<evidence type="ECO:0000313" key="3">
    <source>
        <dbReference type="EMBL" id="ARK31340.1"/>
    </source>
</evidence>
<keyword evidence="1" id="KW-1133">Transmembrane helix</keyword>
<dbReference type="KEGG" id="bkw:BkAM31D_16590"/>
<dbReference type="EMBL" id="CP020814">
    <property type="protein sequence ID" value="ARK31340.1"/>
    <property type="molecule type" value="Genomic_DNA"/>
</dbReference>
<keyword evidence="1" id="KW-0472">Membrane</keyword>
<feature type="transmembrane region" description="Helical" evidence="1">
    <location>
        <begin position="74"/>
        <end position="93"/>
    </location>
</feature>
<evidence type="ECO:0000259" key="2">
    <source>
        <dbReference type="SMART" id="SM00014"/>
    </source>
</evidence>
<gene>
    <name evidence="3" type="ORF">BkAM31D_16590</name>
</gene>
<dbReference type="CDD" id="cd03392">
    <property type="entry name" value="PAP2_like_2"/>
    <property type="match status" value="1"/>
</dbReference>
<feature type="transmembrane region" description="Helical" evidence="1">
    <location>
        <begin position="24"/>
        <end position="42"/>
    </location>
</feature>
<reference evidence="3 4" key="1">
    <citation type="submission" date="2017-04" db="EMBL/GenBank/DDBJ databases">
        <title>Bacillus krulwichiae AM31D Genome sequencing and assembly.</title>
        <authorList>
            <person name="Krulwich T.A."/>
            <person name="Anastor L."/>
            <person name="Ehrlich R."/>
            <person name="Ehrlich G.D."/>
            <person name="Janto B."/>
        </authorList>
    </citation>
    <scope>NUCLEOTIDE SEQUENCE [LARGE SCALE GENOMIC DNA]</scope>
    <source>
        <strain evidence="3 4">AM31D</strain>
    </source>
</reference>
<name>A0A1X9MFN3_9BACI</name>
<dbReference type="InterPro" id="IPR000326">
    <property type="entry name" value="PAP2/HPO"/>
</dbReference>
<proteinExistence type="predicted"/>
<dbReference type="SUPFAM" id="SSF48317">
    <property type="entry name" value="Acid phosphatase/Vanadium-dependent haloperoxidase"/>
    <property type="match status" value="1"/>
</dbReference>
<evidence type="ECO:0000256" key="1">
    <source>
        <dbReference type="SAM" id="Phobius"/>
    </source>
</evidence>
<organism evidence="3 4">
    <name type="scientific">Halalkalibacter krulwichiae</name>
    <dbReference type="NCBI Taxonomy" id="199441"/>
    <lineage>
        <taxon>Bacteria</taxon>
        <taxon>Bacillati</taxon>
        <taxon>Bacillota</taxon>
        <taxon>Bacilli</taxon>
        <taxon>Bacillales</taxon>
        <taxon>Bacillaceae</taxon>
        <taxon>Halalkalibacter</taxon>
    </lineage>
</organism>
<feature type="transmembrane region" description="Helical" evidence="1">
    <location>
        <begin position="172"/>
        <end position="191"/>
    </location>
</feature>
<dbReference type="Proteomes" id="UP000193006">
    <property type="component" value="Chromosome"/>
</dbReference>
<dbReference type="SMART" id="SM00014">
    <property type="entry name" value="acidPPc"/>
    <property type="match status" value="1"/>
</dbReference>
<keyword evidence="4" id="KW-1185">Reference proteome</keyword>
<keyword evidence="1" id="KW-0812">Transmembrane</keyword>
<feature type="domain" description="Phosphatidic acid phosphatase type 2/haloperoxidase" evidence="2">
    <location>
        <begin position="100"/>
        <end position="218"/>
    </location>
</feature>